<dbReference type="InterPro" id="IPR000835">
    <property type="entry name" value="HTH_MarR-typ"/>
</dbReference>
<protein>
    <submittedName>
        <fullName evidence="2">MarR family winged helix-turn-helix transcriptional regulator</fullName>
    </submittedName>
</protein>
<organism evidence="2 3">
    <name type="scientific">Bosea rubneri</name>
    <dbReference type="NCBI Taxonomy" id="3075434"/>
    <lineage>
        <taxon>Bacteria</taxon>
        <taxon>Pseudomonadati</taxon>
        <taxon>Pseudomonadota</taxon>
        <taxon>Alphaproteobacteria</taxon>
        <taxon>Hyphomicrobiales</taxon>
        <taxon>Boseaceae</taxon>
        <taxon>Bosea</taxon>
    </lineage>
</organism>
<accession>A0ABU3S9B1</accession>
<comment type="caution">
    <text evidence="2">The sequence shown here is derived from an EMBL/GenBank/DDBJ whole genome shotgun (WGS) entry which is preliminary data.</text>
</comment>
<dbReference type="EMBL" id="JAWDID010000023">
    <property type="protein sequence ID" value="MDU0341392.1"/>
    <property type="molecule type" value="Genomic_DNA"/>
</dbReference>
<dbReference type="PROSITE" id="PS50995">
    <property type="entry name" value="HTH_MARR_2"/>
    <property type="match status" value="1"/>
</dbReference>
<keyword evidence="3" id="KW-1185">Reference proteome</keyword>
<proteinExistence type="predicted"/>
<dbReference type="Pfam" id="PF12802">
    <property type="entry name" value="MarR_2"/>
    <property type="match status" value="1"/>
</dbReference>
<name>A0ABU3S9B1_9HYPH</name>
<dbReference type="InterPro" id="IPR039422">
    <property type="entry name" value="MarR/SlyA-like"/>
</dbReference>
<dbReference type="InterPro" id="IPR036388">
    <property type="entry name" value="WH-like_DNA-bd_sf"/>
</dbReference>
<reference evidence="2 3" key="1">
    <citation type="submission" date="2023-09" db="EMBL/GenBank/DDBJ databases">
        <title>Whole genome shotgun sequencing (WGS) of Bosea sp. ZW T0_25, isolated from stored onions (Allium cepa).</title>
        <authorList>
            <person name="Stoll D.A."/>
            <person name="Huch M."/>
        </authorList>
    </citation>
    <scope>NUCLEOTIDE SEQUENCE [LARGE SCALE GENOMIC DNA]</scope>
    <source>
        <strain evidence="2 3">ZW T0_25</strain>
    </source>
</reference>
<feature type="domain" description="HTH marR-type" evidence="1">
    <location>
        <begin position="22"/>
        <end position="152"/>
    </location>
</feature>
<dbReference type="Gene3D" id="1.10.10.10">
    <property type="entry name" value="Winged helix-like DNA-binding domain superfamily/Winged helix DNA-binding domain"/>
    <property type="match status" value="1"/>
</dbReference>
<dbReference type="PANTHER" id="PTHR33164">
    <property type="entry name" value="TRANSCRIPTIONAL REGULATOR, MARR FAMILY"/>
    <property type="match status" value="1"/>
</dbReference>
<sequence>MSGSDPSHAVAAEPEAESYDLSEQVGFILRQAVQRHVSLFNEIMGPELTPTQWAVLSRLYLEGGSSQNLLGRQTAMDAATIKGVVDRLIKRKLVHTTADPDDGRRVIVQLTEAGRAYTRELMPKAETVTKVTLAPLATSQRTTLISLLKQLR</sequence>
<dbReference type="Proteomes" id="UP001254257">
    <property type="component" value="Unassembled WGS sequence"/>
</dbReference>
<dbReference type="InterPro" id="IPR036390">
    <property type="entry name" value="WH_DNA-bd_sf"/>
</dbReference>
<evidence type="ECO:0000313" key="3">
    <source>
        <dbReference type="Proteomes" id="UP001254257"/>
    </source>
</evidence>
<dbReference type="SUPFAM" id="SSF46785">
    <property type="entry name" value="Winged helix' DNA-binding domain"/>
    <property type="match status" value="1"/>
</dbReference>
<dbReference type="PANTHER" id="PTHR33164:SF95">
    <property type="entry name" value="TRANSCRIPTIONAL REGULATOR"/>
    <property type="match status" value="1"/>
</dbReference>
<dbReference type="RefSeq" id="WP_316019217.1">
    <property type="nucleotide sequence ID" value="NZ_JAWDID010000023.1"/>
</dbReference>
<evidence type="ECO:0000313" key="2">
    <source>
        <dbReference type="EMBL" id="MDU0341392.1"/>
    </source>
</evidence>
<dbReference type="SMART" id="SM00347">
    <property type="entry name" value="HTH_MARR"/>
    <property type="match status" value="1"/>
</dbReference>
<evidence type="ECO:0000259" key="1">
    <source>
        <dbReference type="PROSITE" id="PS50995"/>
    </source>
</evidence>
<gene>
    <name evidence="2" type="ORF">RKE40_15955</name>
</gene>